<dbReference type="Pfam" id="PF12697">
    <property type="entry name" value="Abhydrolase_6"/>
    <property type="match status" value="1"/>
</dbReference>
<dbReference type="AlphaFoldDB" id="L8J4C9"/>
<feature type="domain" description="AB hydrolase-1" evidence="4">
    <location>
        <begin position="21"/>
        <end position="256"/>
    </location>
</feature>
<gene>
    <name evidence="3" type="primary">menH</name>
    <name evidence="5" type="ORF">C942_03384</name>
</gene>
<evidence type="ECO:0000256" key="2">
    <source>
        <dbReference type="ARBA" id="ARBA00023239"/>
    </source>
</evidence>
<comment type="subunit">
    <text evidence="3">Monomer.</text>
</comment>
<organism evidence="5 6">
    <name type="scientific">Photobacterium marinum</name>
    <dbReference type="NCBI Taxonomy" id="1056511"/>
    <lineage>
        <taxon>Bacteria</taxon>
        <taxon>Pseudomonadati</taxon>
        <taxon>Pseudomonadota</taxon>
        <taxon>Gammaproteobacteria</taxon>
        <taxon>Vibrionales</taxon>
        <taxon>Vibrionaceae</taxon>
        <taxon>Photobacterium</taxon>
    </lineage>
</organism>
<evidence type="ECO:0000313" key="5">
    <source>
        <dbReference type="EMBL" id="ELR63715.1"/>
    </source>
</evidence>
<comment type="pathway">
    <text evidence="3">Quinol/quinone metabolism; menaquinone biosynthesis.</text>
</comment>
<comment type="catalytic activity">
    <reaction evidence="3">
        <text>5-enolpyruvoyl-6-hydroxy-2-succinyl-cyclohex-3-ene-1-carboxylate = (1R,6R)-6-hydroxy-2-succinyl-cyclohexa-2,4-diene-1-carboxylate + pyruvate</text>
        <dbReference type="Rhea" id="RHEA:25597"/>
        <dbReference type="ChEBI" id="CHEBI:15361"/>
        <dbReference type="ChEBI" id="CHEBI:58689"/>
        <dbReference type="ChEBI" id="CHEBI:58818"/>
        <dbReference type="EC" id="4.2.99.20"/>
    </reaction>
</comment>
<comment type="caution">
    <text evidence="5">The sequence shown here is derived from an EMBL/GenBank/DDBJ whole genome shotgun (WGS) entry which is preliminary data.</text>
</comment>
<dbReference type="NCBIfam" id="TIGR03695">
    <property type="entry name" value="menH_SHCHC"/>
    <property type="match status" value="1"/>
</dbReference>
<evidence type="ECO:0000313" key="6">
    <source>
        <dbReference type="Proteomes" id="UP000011134"/>
    </source>
</evidence>
<comment type="pathway">
    <text evidence="3">Quinol/quinone metabolism; 1,4-dihydroxy-2-naphthoate biosynthesis; 1,4-dihydroxy-2-naphthoate from chorismate: step 3/7.</text>
</comment>
<dbReference type="RefSeq" id="WP_007470055.1">
    <property type="nucleotide sequence ID" value="NZ_AMZO01000036.1"/>
</dbReference>
<evidence type="ECO:0000256" key="1">
    <source>
        <dbReference type="ARBA" id="ARBA00022428"/>
    </source>
</evidence>
<dbReference type="OrthoDB" id="9808398at2"/>
<name>L8J4C9_9GAMM</name>
<dbReference type="Gene3D" id="3.40.50.1820">
    <property type="entry name" value="alpha/beta hydrolase"/>
    <property type="match status" value="1"/>
</dbReference>
<dbReference type="EC" id="4.2.99.20" evidence="3"/>
<dbReference type="SUPFAM" id="SSF53474">
    <property type="entry name" value="alpha/beta-Hydrolases"/>
    <property type="match status" value="1"/>
</dbReference>
<comment type="function">
    <text evidence="3">Catalyzes a proton abstraction reaction that results in 2,5-elimination of pyruvate from 2-succinyl-5-enolpyruvyl-6-hydroxy-3-cyclohexene-1-carboxylate (SEPHCHC) and the formation of 2-succinyl-6-hydroxy-2,4-cyclohexadiene-1-carboxylate (SHCHC).</text>
</comment>
<sequence length="268" mass="29812">MPLYSETFGCRPANDDSRPTLVFLHGLLGSGRDWRHVVDRLSRSHFCLTIDLPGHGQSSMVSPEGFESVNRQITETLEHRHVGAYVLIGYSMGARLAMYHACHQVPVSDSERNSHAELVGLIVEGGHLGLPESERAARLVNDQRWARRFAAEPLADVLGEWYQQPVFSSLNHDQRQGLVKKRSDNLGAGIARMLLATSLARQPELKQQVAQLALPVLYLCGENDNKFKSLAEDSGLEINIIPSAGHNVHVELPHEFGMAVTHFLDRLE</sequence>
<dbReference type="UniPathway" id="UPA00079"/>
<evidence type="ECO:0000259" key="4">
    <source>
        <dbReference type="Pfam" id="PF12697"/>
    </source>
</evidence>
<dbReference type="GO" id="GO:0009234">
    <property type="term" value="P:menaquinone biosynthetic process"/>
    <property type="evidence" value="ECO:0007669"/>
    <property type="project" value="UniProtKB-UniRule"/>
</dbReference>
<protein>
    <recommendedName>
        <fullName evidence="3">Putative 2-succinyl-6-hydroxy-2,4-cyclohexadiene-1-carboxylate synthase</fullName>
        <shortName evidence="3">SHCHC synthase</shortName>
        <ecNumber evidence="3">4.2.99.20</ecNumber>
    </recommendedName>
</protein>
<keyword evidence="2 3" id="KW-0456">Lyase</keyword>
<keyword evidence="1 3" id="KW-0474">Menaquinone biosynthesis</keyword>
<dbReference type="EMBL" id="AMZO01000036">
    <property type="protein sequence ID" value="ELR63715.1"/>
    <property type="molecule type" value="Genomic_DNA"/>
</dbReference>
<dbReference type="Proteomes" id="UP000011134">
    <property type="component" value="Unassembled WGS sequence"/>
</dbReference>
<keyword evidence="6" id="KW-1185">Reference proteome</keyword>
<evidence type="ECO:0000256" key="3">
    <source>
        <dbReference type="HAMAP-Rule" id="MF_01660"/>
    </source>
</evidence>
<dbReference type="NCBIfam" id="NF008340">
    <property type="entry name" value="PRK11126.1"/>
    <property type="match status" value="1"/>
</dbReference>
<proteinExistence type="inferred from homology"/>
<dbReference type="UniPathway" id="UPA01057">
    <property type="reaction ID" value="UER00900"/>
</dbReference>
<comment type="similarity">
    <text evidence="3">Belongs to the AB hydrolase superfamily. MenH family.</text>
</comment>
<dbReference type="PATRIC" id="fig|1056511.3.peg.4308"/>
<dbReference type="HAMAP" id="MF_01660">
    <property type="entry name" value="MenH"/>
    <property type="match status" value="1"/>
</dbReference>
<reference evidence="5 6" key="1">
    <citation type="submission" date="2012-12" db="EMBL/GenBank/DDBJ databases">
        <title>Genome Assembly of Photobacterium sp. AK15.</title>
        <authorList>
            <person name="Khatri I."/>
            <person name="Vaidya B."/>
            <person name="Srinivas T.N.R."/>
            <person name="Subramanian S."/>
            <person name="Pinnaka A."/>
        </authorList>
    </citation>
    <scope>NUCLEOTIDE SEQUENCE [LARGE SCALE GENOMIC DNA]</scope>
    <source>
        <strain evidence="5 6">AK15</strain>
    </source>
</reference>
<dbReference type="InterPro" id="IPR022485">
    <property type="entry name" value="SHCHC_synthase_MenH"/>
</dbReference>
<accession>L8J4C9</accession>
<dbReference type="PANTHER" id="PTHR42916:SF1">
    <property type="entry name" value="PROTEIN PHYLLO, CHLOROPLASTIC"/>
    <property type="match status" value="1"/>
</dbReference>
<dbReference type="GO" id="GO:0070205">
    <property type="term" value="F:2-succinyl-6-hydroxy-2,4-cyclohexadiene-1-carboxylate synthase activity"/>
    <property type="evidence" value="ECO:0007669"/>
    <property type="project" value="UniProtKB-UniRule"/>
</dbReference>
<dbReference type="InterPro" id="IPR029058">
    <property type="entry name" value="AB_hydrolase_fold"/>
</dbReference>
<dbReference type="PANTHER" id="PTHR42916">
    <property type="entry name" value="2-SUCCINYL-5-ENOLPYRUVYL-6-HYDROXY-3-CYCLOHEXENE-1-CARBOXYLATE SYNTHASE"/>
    <property type="match status" value="1"/>
</dbReference>
<dbReference type="InterPro" id="IPR000073">
    <property type="entry name" value="AB_hydrolase_1"/>
</dbReference>